<evidence type="ECO:0000256" key="3">
    <source>
        <dbReference type="ARBA" id="ARBA00022782"/>
    </source>
</evidence>
<evidence type="ECO:0000256" key="6">
    <source>
        <dbReference type="ARBA" id="ARBA00023089"/>
    </source>
</evidence>
<dbReference type="OrthoDB" id="1911379at2759"/>
<dbReference type="GO" id="GO:0009908">
    <property type="term" value="P:flower development"/>
    <property type="evidence" value="ECO:0007669"/>
    <property type="project" value="UniProtKB-KW"/>
</dbReference>
<protein>
    <recommendedName>
        <fullName evidence="8">Dehydrogenase E1 component domain-containing protein</fullName>
    </recommendedName>
</protein>
<proteinExistence type="inferred from homology"/>
<name>A0A7J8UTW6_9ROSI</name>
<dbReference type="Gene3D" id="3.40.50.970">
    <property type="match status" value="1"/>
</dbReference>
<evidence type="ECO:0000256" key="1">
    <source>
        <dbReference type="ARBA" id="ARBA00005405"/>
    </source>
</evidence>
<dbReference type="SUPFAM" id="SSF52518">
    <property type="entry name" value="Thiamin diphosphate-binding fold (THDP-binding)"/>
    <property type="match status" value="1"/>
</dbReference>
<evidence type="ECO:0000256" key="4">
    <source>
        <dbReference type="ARBA" id="ARBA00023002"/>
    </source>
</evidence>
<dbReference type="PANTHER" id="PTHR33405:SF4">
    <property type="entry name" value="PROTEIN FLX-LIKE 2"/>
    <property type="match status" value="1"/>
</dbReference>
<feature type="coiled-coil region" evidence="7">
    <location>
        <begin position="19"/>
        <end position="46"/>
    </location>
</feature>
<comment type="similarity">
    <text evidence="1">Belongs to the FLX family.</text>
</comment>
<dbReference type="GO" id="GO:0030154">
    <property type="term" value="P:cell differentiation"/>
    <property type="evidence" value="ECO:0007669"/>
    <property type="project" value="UniProtKB-KW"/>
</dbReference>
<dbReference type="EMBL" id="JABFAB010000007">
    <property type="protein sequence ID" value="MBA0653873.1"/>
    <property type="molecule type" value="Genomic_DNA"/>
</dbReference>
<keyword evidence="3" id="KW-0221">Differentiation</keyword>
<keyword evidence="6" id="KW-0287">Flowering</keyword>
<dbReference type="InterPro" id="IPR001017">
    <property type="entry name" value="DH_E1"/>
</dbReference>
<evidence type="ECO:0000256" key="7">
    <source>
        <dbReference type="SAM" id="Coils"/>
    </source>
</evidence>
<keyword evidence="5 7" id="KW-0175">Coiled coil</keyword>
<dbReference type="PANTHER" id="PTHR33405">
    <property type="entry name" value="PROTEIN FLX-LIKE 2"/>
    <property type="match status" value="1"/>
</dbReference>
<evidence type="ECO:0000256" key="2">
    <source>
        <dbReference type="ARBA" id="ARBA00022473"/>
    </source>
</evidence>
<gene>
    <name evidence="9" type="ORF">Goklo_020982</name>
</gene>
<dbReference type="Pfam" id="PF00676">
    <property type="entry name" value="E1_dh"/>
    <property type="match status" value="1"/>
</dbReference>
<organism evidence="9 10">
    <name type="scientific">Gossypium klotzschianum</name>
    <dbReference type="NCBI Taxonomy" id="34286"/>
    <lineage>
        <taxon>Eukaryota</taxon>
        <taxon>Viridiplantae</taxon>
        <taxon>Streptophyta</taxon>
        <taxon>Embryophyta</taxon>
        <taxon>Tracheophyta</taxon>
        <taxon>Spermatophyta</taxon>
        <taxon>Magnoliopsida</taxon>
        <taxon>eudicotyledons</taxon>
        <taxon>Gunneridae</taxon>
        <taxon>Pentapetalae</taxon>
        <taxon>rosids</taxon>
        <taxon>malvids</taxon>
        <taxon>Malvales</taxon>
        <taxon>Malvaceae</taxon>
        <taxon>Malvoideae</taxon>
        <taxon>Gossypium</taxon>
    </lineage>
</organism>
<dbReference type="InterPro" id="IPR040353">
    <property type="entry name" value="FLX/FLX-like"/>
</dbReference>
<reference evidence="9 10" key="1">
    <citation type="journal article" date="2019" name="Genome Biol. Evol.">
        <title>Insights into the evolution of the New World diploid cottons (Gossypium, subgenus Houzingenia) based on genome sequencing.</title>
        <authorList>
            <person name="Grover C.E."/>
            <person name="Arick M.A. 2nd"/>
            <person name="Thrash A."/>
            <person name="Conover J.L."/>
            <person name="Sanders W.S."/>
            <person name="Peterson D.G."/>
            <person name="Frelichowski J.E."/>
            <person name="Scheffler J.A."/>
            <person name="Scheffler B.E."/>
            <person name="Wendel J.F."/>
        </authorList>
    </citation>
    <scope>NUCLEOTIDE SEQUENCE [LARGE SCALE GENOMIC DNA]</scope>
    <source>
        <strain evidence="9">57</strain>
        <tissue evidence="9">Leaf</tissue>
    </source>
</reference>
<evidence type="ECO:0000313" key="9">
    <source>
        <dbReference type="EMBL" id="MBA0653873.1"/>
    </source>
</evidence>
<feature type="domain" description="Dehydrogenase E1 component" evidence="8">
    <location>
        <begin position="76"/>
        <end position="119"/>
    </location>
</feature>
<evidence type="ECO:0000256" key="5">
    <source>
        <dbReference type="ARBA" id="ARBA00023054"/>
    </source>
</evidence>
<dbReference type="Proteomes" id="UP000593573">
    <property type="component" value="Unassembled WGS sequence"/>
</dbReference>
<evidence type="ECO:0000259" key="8">
    <source>
        <dbReference type="Pfam" id="PF00676"/>
    </source>
</evidence>
<keyword evidence="4" id="KW-0560">Oxidoreductase</keyword>
<dbReference type="GO" id="GO:0016624">
    <property type="term" value="F:oxidoreductase activity, acting on the aldehyde or oxo group of donors, disulfide as acceptor"/>
    <property type="evidence" value="ECO:0007669"/>
    <property type="project" value="InterPro"/>
</dbReference>
<accession>A0A7J8UTW6</accession>
<evidence type="ECO:0000313" key="10">
    <source>
        <dbReference type="Proteomes" id="UP000593573"/>
    </source>
</evidence>
<keyword evidence="2" id="KW-0217">Developmental protein</keyword>
<comment type="caution">
    <text evidence="9">The sequence shown here is derived from an EMBL/GenBank/DDBJ whole genome shotgun (WGS) entry which is preliminary data.</text>
</comment>
<keyword evidence="10" id="KW-1185">Reference proteome</keyword>
<dbReference type="InterPro" id="IPR029061">
    <property type="entry name" value="THDP-binding"/>
</dbReference>
<dbReference type="AlphaFoldDB" id="A0A7J8UTW6"/>
<sequence length="126" mass="13939">MEQKLTAQHVELQRLGTENQRTAATNRTLRQELAAAQHELQILHAQIGAVTSEREQQMTSLTDKIAKMEVELQAAAPVKSVVFFALSGDGAANQGQLFEALNISALWNLPAILVCENNHCEQFELE</sequence>